<dbReference type="Proteomes" id="UP000827092">
    <property type="component" value="Unassembled WGS sequence"/>
</dbReference>
<keyword evidence="3" id="KW-1185">Reference proteome</keyword>
<sequence length="119" mass="12526">MLPSCDNVSISGSAALLYDVEDVVCSAALLCDVEDVVASAAPSCGIAVLDGICSITTTNTLINISTVKLNNELIFQKENDPFLRKARIKSQPFILASSGNNHSSLDKPVSDHTPSPSSF</sequence>
<protein>
    <submittedName>
        <fullName evidence="2">Uncharacterized protein</fullName>
    </submittedName>
</protein>
<dbReference type="EMBL" id="JAFNEN010000349">
    <property type="protein sequence ID" value="KAG8185064.1"/>
    <property type="molecule type" value="Genomic_DNA"/>
</dbReference>
<gene>
    <name evidence="2" type="ORF">JTE90_017079</name>
</gene>
<accession>A0AAV6UMV4</accession>
<organism evidence="2 3">
    <name type="scientific">Oedothorax gibbosus</name>
    <dbReference type="NCBI Taxonomy" id="931172"/>
    <lineage>
        <taxon>Eukaryota</taxon>
        <taxon>Metazoa</taxon>
        <taxon>Ecdysozoa</taxon>
        <taxon>Arthropoda</taxon>
        <taxon>Chelicerata</taxon>
        <taxon>Arachnida</taxon>
        <taxon>Araneae</taxon>
        <taxon>Araneomorphae</taxon>
        <taxon>Entelegynae</taxon>
        <taxon>Araneoidea</taxon>
        <taxon>Linyphiidae</taxon>
        <taxon>Erigoninae</taxon>
        <taxon>Oedothorax</taxon>
    </lineage>
</organism>
<reference evidence="2 3" key="1">
    <citation type="journal article" date="2022" name="Nat. Ecol. Evol.">
        <title>A masculinizing supergene underlies an exaggerated male reproductive morph in a spider.</title>
        <authorList>
            <person name="Hendrickx F."/>
            <person name="De Corte Z."/>
            <person name="Sonet G."/>
            <person name="Van Belleghem S.M."/>
            <person name="Kostlbacher S."/>
            <person name="Vangestel C."/>
        </authorList>
    </citation>
    <scope>NUCLEOTIDE SEQUENCE [LARGE SCALE GENOMIC DNA]</scope>
    <source>
        <strain evidence="2">W744_W776</strain>
    </source>
</reference>
<name>A0AAV6UMV4_9ARAC</name>
<comment type="caution">
    <text evidence="2">The sequence shown here is derived from an EMBL/GenBank/DDBJ whole genome shotgun (WGS) entry which is preliminary data.</text>
</comment>
<evidence type="ECO:0000313" key="2">
    <source>
        <dbReference type="EMBL" id="KAG8185064.1"/>
    </source>
</evidence>
<evidence type="ECO:0000313" key="3">
    <source>
        <dbReference type="Proteomes" id="UP000827092"/>
    </source>
</evidence>
<evidence type="ECO:0000256" key="1">
    <source>
        <dbReference type="SAM" id="MobiDB-lite"/>
    </source>
</evidence>
<dbReference type="AlphaFoldDB" id="A0AAV6UMV4"/>
<feature type="region of interest" description="Disordered" evidence="1">
    <location>
        <begin position="97"/>
        <end position="119"/>
    </location>
</feature>
<proteinExistence type="predicted"/>